<evidence type="ECO:0000313" key="2">
    <source>
        <dbReference type="Proteomes" id="UP001311915"/>
    </source>
</evidence>
<name>A0AAV9LV44_9SOLN</name>
<gene>
    <name evidence="1" type="ORF">R3W88_022628</name>
</gene>
<reference evidence="1 2" key="1">
    <citation type="submission" date="2023-10" db="EMBL/GenBank/DDBJ databases">
        <title>Genome-Wide Identification Analysis in wild type Solanum Pinnatisectum Reveals Some Genes Defensing Phytophthora Infestans.</title>
        <authorList>
            <person name="Sun C."/>
        </authorList>
    </citation>
    <scope>NUCLEOTIDE SEQUENCE [LARGE SCALE GENOMIC DNA]</scope>
    <source>
        <strain evidence="1">LQN</strain>
        <tissue evidence="1">Leaf</tissue>
    </source>
</reference>
<keyword evidence="2" id="KW-1185">Reference proteome</keyword>
<accession>A0AAV9LV44</accession>
<evidence type="ECO:0008006" key="3">
    <source>
        <dbReference type="Google" id="ProtNLM"/>
    </source>
</evidence>
<comment type="caution">
    <text evidence="1">The sequence shown here is derived from an EMBL/GenBank/DDBJ whole genome shotgun (WGS) entry which is preliminary data.</text>
</comment>
<protein>
    <recommendedName>
        <fullName evidence="3">Retrotransposon gag domain-containing protein</fullName>
    </recommendedName>
</protein>
<dbReference type="PANTHER" id="PTHR33223">
    <property type="entry name" value="CCHC-TYPE DOMAIN-CONTAINING PROTEIN"/>
    <property type="match status" value="1"/>
</dbReference>
<organism evidence="1 2">
    <name type="scientific">Solanum pinnatisectum</name>
    <name type="common">tansyleaf nightshade</name>
    <dbReference type="NCBI Taxonomy" id="50273"/>
    <lineage>
        <taxon>Eukaryota</taxon>
        <taxon>Viridiplantae</taxon>
        <taxon>Streptophyta</taxon>
        <taxon>Embryophyta</taxon>
        <taxon>Tracheophyta</taxon>
        <taxon>Spermatophyta</taxon>
        <taxon>Magnoliopsida</taxon>
        <taxon>eudicotyledons</taxon>
        <taxon>Gunneridae</taxon>
        <taxon>Pentapetalae</taxon>
        <taxon>asterids</taxon>
        <taxon>lamiids</taxon>
        <taxon>Solanales</taxon>
        <taxon>Solanaceae</taxon>
        <taxon>Solanoideae</taxon>
        <taxon>Solaneae</taxon>
        <taxon>Solanum</taxon>
    </lineage>
</organism>
<dbReference type="PANTHER" id="PTHR33223:SF8">
    <property type="entry name" value="OS04G0172440 PROTEIN"/>
    <property type="match status" value="1"/>
</dbReference>
<dbReference type="AlphaFoldDB" id="A0AAV9LV44"/>
<evidence type="ECO:0000313" key="1">
    <source>
        <dbReference type="EMBL" id="KAK4729640.1"/>
    </source>
</evidence>
<dbReference type="Proteomes" id="UP001311915">
    <property type="component" value="Unassembled WGS sequence"/>
</dbReference>
<sequence>MFPDFHLPIGFKTPKFDKYNSHGDPVAHLKRFCIHLRGAGGKKEILMAYFGESLTGVALEWFIDKDISRWHVWNDMAQDFVQQFQYNIDIISDHNSLASIKKKSS</sequence>
<proteinExistence type="predicted"/>
<dbReference type="EMBL" id="JAWPEI010000004">
    <property type="protein sequence ID" value="KAK4729640.1"/>
    <property type="molecule type" value="Genomic_DNA"/>
</dbReference>